<dbReference type="EMBL" id="LAZR01003791">
    <property type="protein sequence ID" value="KKN14709.1"/>
    <property type="molecule type" value="Genomic_DNA"/>
</dbReference>
<sequence>MVIELCGDCDYYDNEGTDGMAECFRLPPIDMKDKCMVSRNRRSCGEFKPKSAVLPEAE</sequence>
<comment type="caution">
    <text evidence="1">The sequence shown here is derived from an EMBL/GenBank/DDBJ whole genome shotgun (WGS) entry which is preliminary data.</text>
</comment>
<evidence type="ECO:0000313" key="1">
    <source>
        <dbReference type="EMBL" id="KKN14709.1"/>
    </source>
</evidence>
<gene>
    <name evidence="1" type="ORF">LCGC14_0993380</name>
</gene>
<proteinExistence type="predicted"/>
<protein>
    <submittedName>
        <fullName evidence="1">Uncharacterized protein</fullName>
    </submittedName>
</protein>
<dbReference type="AlphaFoldDB" id="A0A0F9N9R0"/>
<accession>A0A0F9N9R0</accession>
<name>A0A0F9N9R0_9ZZZZ</name>
<organism evidence="1">
    <name type="scientific">marine sediment metagenome</name>
    <dbReference type="NCBI Taxonomy" id="412755"/>
    <lineage>
        <taxon>unclassified sequences</taxon>
        <taxon>metagenomes</taxon>
        <taxon>ecological metagenomes</taxon>
    </lineage>
</organism>
<reference evidence="1" key="1">
    <citation type="journal article" date="2015" name="Nature">
        <title>Complex archaea that bridge the gap between prokaryotes and eukaryotes.</title>
        <authorList>
            <person name="Spang A."/>
            <person name="Saw J.H."/>
            <person name="Jorgensen S.L."/>
            <person name="Zaremba-Niedzwiedzka K."/>
            <person name="Martijn J."/>
            <person name="Lind A.E."/>
            <person name="van Eijk R."/>
            <person name="Schleper C."/>
            <person name="Guy L."/>
            <person name="Ettema T.J."/>
        </authorList>
    </citation>
    <scope>NUCLEOTIDE SEQUENCE</scope>
</reference>